<feature type="transmembrane region" description="Helical" evidence="1">
    <location>
        <begin position="443"/>
        <end position="465"/>
    </location>
</feature>
<dbReference type="Pfam" id="PF04120">
    <property type="entry name" value="Iron_permease"/>
    <property type="match status" value="3"/>
</dbReference>
<proteinExistence type="predicted"/>
<dbReference type="InterPro" id="IPR007251">
    <property type="entry name" value="Iron_permease_Fet4"/>
</dbReference>
<evidence type="ECO:0000256" key="1">
    <source>
        <dbReference type="SAM" id="Phobius"/>
    </source>
</evidence>
<dbReference type="OrthoDB" id="2224262at2759"/>
<keyword evidence="1" id="KW-0812">Transmembrane</keyword>
<comment type="caution">
    <text evidence="2">The sequence shown here is derived from an EMBL/GenBank/DDBJ whole genome shotgun (WGS) entry which is preliminary data.</text>
</comment>
<feature type="transmembrane region" description="Helical" evidence="1">
    <location>
        <begin position="305"/>
        <end position="327"/>
    </location>
</feature>
<keyword evidence="1" id="KW-1133">Transmembrane helix</keyword>
<dbReference type="EMBL" id="MCFE01000135">
    <property type="protein sequence ID" value="ORX97339.1"/>
    <property type="molecule type" value="Genomic_DNA"/>
</dbReference>
<organism evidence="2 3">
    <name type="scientific">Basidiobolus meristosporus CBS 931.73</name>
    <dbReference type="NCBI Taxonomy" id="1314790"/>
    <lineage>
        <taxon>Eukaryota</taxon>
        <taxon>Fungi</taxon>
        <taxon>Fungi incertae sedis</taxon>
        <taxon>Zoopagomycota</taxon>
        <taxon>Entomophthoromycotina</taxon>
        <taxon>Basidiobolomycetes</taxon>
        <taxon>Basidiobolales</taxon>
        <taxon>Basidiobolaceae</taxon>
        <taxon>Basidiobolus</taxon>
    </lineage>
</organism>
<gene>
    <name evidence="2" type="ORF">K493DRAFT_314135</name>
</gene>
<dbReference type="GO" id="GO:0055085">
    <property type="term" value="P:transmembrane transport"/>
    <property type="evidence" value="ECO:0007669"/>
    <property type="project" value="InterPro"/>
</dbReference>
<keyword evidence="3" id="KW-1185">Reference proteome</keyword>
<feature type="transmembrane region" description="Helical" evidence="1">
    <location>
        <begin position="339"/>
        <end position="358"/>
    </location>
</feature>
<protein>
    <submittedName>
        <fullName evidence="2">Low-affinity Fe(II) transport protein</fullName>
    </submittedName>
</protein>
<keyword evidence="1" id="KW-0472">Membrane</keyword>
<dbReference type="FunCoup" id="A0A1Y1YH89">
    <property type="interactions" value="5"/>
</dbReference>
<reference evidence="2 3" key="1">
    <citation type="submission" date="2016-07" db="EMBL/GenBank/DDBJ databases">
        <title>Pervasive Adenine N6-methylation of Active Genes in Fungi.</title>
        <authorList>
            <consortium name="DOE Joint Genome Institute"/>
            <person name="Mondo S.J."/>
            <person name="Dannebaum R.O."/>
            <person name="Kuo R.C."/>
            <person name="Labutti K."/>
            <person name="Haridas S."/>
            <person name="Kuo A."/>
            <person name="Salamov A."/>
            <person name="Ahrendt S.R."/>
            <person name="Lipzen A."/>
            <person name="Sullivan W."/>
            <person name="Andreopoulos W.B."/>
            <person name="Clum A."/>
            <person name="Lindquist E."/>
            <person name="Daum C."/>
            <person name="Ramamoorthy G.K."/>
            <person name="Gryganskyi A."/>
            <person name="Culley D."/>
            <person name="Magnuson J.K."/>
            <person name="James T.Y."/>
            <person name="O'Malley M.A."/>
            <person name="Stajich J.E."/>
            <person name="Spatafora J.W."/>
            <person name="Visel A."/>
            <person name="Grigoriev I.V."/>
        </authorList>
    </citation>
    <scope>NUCLEOTIDE SEQUENCE [LARGE SCALE GENOMIC DNA]</scope>
    <source>
        <strain evidence="2 3">CBS 931.73</strain>
    </source>
</reference>
<evidence type="ECO:0000313" key="2">
    <source>
        <dbReference type="EMBL" id="ORX97339.1"/>
    </source>
</evidence>
<feature type="transmembrane region" description="Helical" evidence="1">
    <location>
        <begin position="228"/>
        <end position="247"/>
    </location>
</feature>
<accession>A0A1Y1YH89</accession>
<evidence type="ECO:0000313" key="3">
    <source>
        <dbReference type="Proteomes" id="UP000193498"/>
    </source>
</evidence>
<dbReference type="AlphaFoldDB" id="A0A1Y1YH89"/>
<sequence length="506" mass="56788">MSAPDHSDKRFGERVLSALCSPGKQYAVQSAAPTQFISINKAETVYTVGEEIPESTPWIKQSLGGRLFDSVTKYAGSRVMFVLTLAVLAGWSIVGIVLHAPANWQIAIQDGGSIQCYISDTLLMRQQQNHCHRLLTIIAQLRSRNATFNRLVFSNDLFKGKNIPKVAAMGLPKDVVGDAANLPLENWFDRTCNWVSITVGSIYSLFFYWVGIFVWIGAGSFLQWSNMWQLYINTAIAVELTFTSMFLQNTRRRHMEYFEKCLTSVIQTDQDIEILLRRIDGDNTPNPSIVIEPLKVSLGVRSIDYYADLVGSGVGVVISITVFVVWIAIGNCMQWNSNWWLIIGTYTGLVGFVDGFILRNVYFRQDKIMNEQLDVLIDADLAIFQYLNLAPPTQSESCKSSLITRMSNFMGNVCSMPEAVLASVLVTVALLCIASGMDWNETGQLLCNTPTMIIEGFLFIVLIQAHNMSNTKRRIQLHDILLRRLKLHQFLLSVADQSKYTEKGSN</sequence>
<name>A0A1Y1YH89_9FUNG</name>
<feature type="transmembrane region" description="Helical" evidence="1">
    <location>
        <begin position="419"/>
        <end position="437"/>
    </location>
</feature>
<dbReference type="Proteomes" id="UP000193498">
    <property type="component" value="Unassembled WGS sequence"/>
</dbReference>
<feature type="transmembrane region" description="Helical" evidence="1">
    <location>
        <begin position="79"/>
        <end position="98"/>
    </location>
</feature>
<dbReference type="InParanoid" id="A0A1Y1YH89"/>
<feature type="transmembrane region" description="Helical" evidence="1">
    <location>
        <begin position="194"/>
        <end position="216"/>
    </location>
</feature>